<dbReference type="Pfam" id="PF13794">
    <property type="entry name" value="MiaE_2"/>
    <property type="match status" value="1"/>
</dbReference>
<dbReference type="EMBL" id="BONI01000012">
    <property type="protein sequence ID" value="GIG05188.1"/>
    <property type="molecule type" value="Genomic_DNA"/>
</dbReference>
<feature type="domain" description="Ferritin-like" evidence="1">
    <location>
        <begin position="4"/>
        <end position="188"/>
    </location>
</feature>
<dbReference type="InterPro" id="IPR059125">
    <property type="entry name" value="Ferritin_actino"/>
</dbReference>
<gene>
    <name evidence="2" type="ORF">Cco03nite_18880</name>
</gene>
<sequence length="219" mass="23614">MSTDAGVIDLLGMLAYGELLAFDRMAADSRLAPDLGRQARLAEMAAWEMANYRRLANRLTALGVDPEQAMVPFVTALRTYHDNTEPGDWLEALTKAYVGEGISDDFFREVAEVLPEGVLAAPDRALVLDVLHDDGYADFAAGEIRAAIAADPKVANRLSMWARRLTGEALSQAQLVAQERTPLTALVLAGVGDGESVDGLFRRLTTAHTARMTAVGLNN</sequence>
<name>A0A8J3KS38_9ACTN</name>
<evidence type="ECO:0000259" key="1">
    <source>
        <dbReference type="Pfam" id="PF13794"/>
    </source>
</evidence>
<dbReference type="Proteomes" id="UP000630887">
    <property type="component" value="Unassembled WGS sequence"/>
</dbReference>
<dbReference type="AlphaFoldDB" id="A0A8J3KS38"/>
<dbReference type="SUPFAM" id="SSF47240">
    <property type="entry name" value="Ferritin-like"/>
    <property type="match status" value="1"/>
</dbReference>
<evidence type="ECO:0000313" key="2">
    <source>
        <dbReference type="EMBL" id="GIG05188.1"/>
    </source>
</evidence>
<protein>
    <recommendedName>
        <fullName evidence="1">Ferritin-like domain-containing protein</fullName>
    </recommendedName>
</protein>
<dbReference type="RefSeq" id="WP_239167245.1">
    <property type="nucleotide sequence ID" value="NZ_BAAALC010000031.1"/>
</dbReference>
<organism evidence="2 3">
    <name type="scientific">Catellatospora coxensis</name>
    <dbReference type="NCBI Taxonomy" id="310354"/>
    <lineage>
        <taxon>Bacteria</taxon>
        <taxon>Bacillati</taxon>
        <taxon>Actinomycetota</taxon>
        <taxon>Actinomycetes</taxon>
        <taxon>Micromonosporales</taxon>
        <taxon>Micromonosporaceae</taxon>
        <taxon>Catellatospora</taxon>
    </lineage>
</organism>
<comment type="caution">
    <text evidence="2">The sequence shown here is derived from an EMBL/GenBank/DDBJ whole genome shotgun (WGS) entry which is preliminary data.</text>
</comment>
<dbReference type="Gene3D" id="1.20.1260.10">
    <property type="match status" value="1"/>
</dbReference>
<reference evidence="2 3" key="1">
    <citation type="submission" date="2021-01" db="EMBL/GenBank/DDBJ databases">
        <title>Whole genome shotgun sequence of Catellatospora coxensis NBRC 107359.</title>
        <authorList>
            <person name="Komaki H."/>
            <person name="Tamura T."/>
        </authorList>
    </citation>
    <scope>NUCLEOTIDE SEQUENCE [LARGE SCALE GENOMIC DNA]</scope>
    <source>
        <strain evidence="2 3">NBRC 107359</strain>
    </source>
</reference>
<dbReference type="InterPro" id="IPR009078">
    <property type="entry name" value="Ferritin-like_SF"/>
</dbReference>
<keyword evidence="3" id="KW-1185">Reference proteome</keyword>
<dbReference type="CDD" id="cd00657">
    <property type="entry name" value="Ferritin_like"/>
    <property type="match status" value="1"/>
</dbReference>
<evidence type="ECO:0000313" key="3">
    <source>
        <dbReference type="Proteomes" id="UP000630887"/>
    </source>
</evidence>
<proteinExistence type="predicted"/>
<dbReference type="InterPro" id="IPR012347">
    <property type="entry name" value="Ferritin-like"/>
</dbReference>
<accession>A0A8J3KS38</accession>